<comment type="caution">
    <text evidence="2">The sequence shown here is derived from an EMBL/GenBank/DDBJ whole genome shotgun (WGS) entry which is preliminary data.</text>
</comment>
<evidence type="ECO:0000256" key="1">
    <source>
        <dbReference type="SAM" id="MobiDB-lite"/>
    </source>
</evidence>
<reference evidence="2 3" key="1">
    <citation type="submission" date="2018-07" db="EMBL/GenBank/DDBJ databases">
        <title>Arthrobacter sp. nov., isolated from raw cow's milk with high bacterial count.</title>
        <authorList>
            <person name="Hahne J."/>
            <person name="Isele D."/>
            <person name="Lipski A."/>
        </authorList>
    </citation>
    <scope>NUCLEOTIDE SEQUENCE [LARGE SCALE GENOMIC DNA]</scope>
    <source>
        <strain evidence="2 3">JZ R-183</strain>
    </source>
</reference>
<evidence type="ECO:0000313" key="2">
    <source>
        <dbReference type="EMBL" id="RKW70154.1"/>
    </source>
</evidence>
<gene>
    <name evidence="2" type="ORF">DWQ67_09420</name>
</gene>
<feature type="compositionally biased region" description="Basic residues" evidence="1">
    <location>
        <begin position="413"/>
        <end position="424"/>
    </location>
</feature>
<name>A0A496PI39_9MICC</name>
<protein>
    <submittedName>
        <fullName evidence="2">Uncharacterized protein</fullName>
    </submittedName>
</protein>
<proteinExistence type="predicted"/>
<accession>A0A496PI39</accession>
<dbReference type="AlphaFoldDB" id="A0A496PI39"/>
<sequence>MDNEIQLVSDEDGLAVIGDSEVVQQFLTAQGLVAKEMDLPRMGPALGQASAMVQGISGLSAGSGRWVKLTKESAQAVSKLGLRQNAATGVSTGVLKGVGKGQIGGFVEFARGPVSQLANPALLTGAAGVMSQLAMQAAMDEIAQYLEVIDAKLDDILRAQKDAVLADMIGAGFDIEEALTLREHGGRVNEVTWSKVQATSGTIARTQAYALRQLDALAEKLEKHGRISDLAKTVQEVESSAKEWLAVLARCFQLRDGLAILELDRVMDSAPQDLDGHRLGLKVARQKRLETIAHSTDALLSRMNAAVGAANAKVLFHPSASPTVARHGEQFAGAVTELHTRLGIASGVQVVEAKSWGEAVVGARDAALIAAAQGVDASKRAGGATRRVSEGAVGKARALASRASSEVSDRVRREPKHRNAPPHE</sequence>
<evidence type="ECO:0000313" key="3">
    <source>
        <dbReference type="Proteomes" id="UP000273119"/>
    </source>
</evidence>
<keyword evidence="3" id="KW-1185">Reference proteome</keyword>
<feature type="region of interest" description="Disordered" evidence="1">
    <location>
        <begin position="379"/>
        <end position="424"/>
    </location>
</feature>
<organism evidence="2 3">
    <name type="scientific">Galactobacter caseinivorans</name>
    <dbReference type="NCBI Taxonomy" id="2676123"/>
    <lineage>
        <taxon>Bacteria</taxon>
        <taxon>Bacillati</taxon>
        <taxon>Actinomycetota</taxon>
        <taxon>Actinomycetes</taxon>
        <taxon>Micrococcales</taxon>
        <taxon>Micrococcaceae</taxon>
        <taxon>Galactobacter</taxon>
    </lineage>
</organism>
<dbReference type="RefSeq" id="WP_121485343.1">
    <property type="nucleotide sequence ID" value="NZ_QQXL01000005.1"/>
</dbReference>
<dbReference type="Proteomes" id="UP000273119">
    <property type="component" value="Unassembled WGS sequence"/>
</dbReference>
<dbReference type="EMBL" id="QQXL01000005">
    <property type="protein sequence ID" value="RKW70154.1"/>
    <property type="molecule type" value="Genomic_DNA"/>
</dbReference>